<name>A0ABR2QNE5_9ROSI</name>
<gene>
    <name evidence="1" type="ORF">V6N11_024872</name>
</gene>
<dbReference type="Proteomes" id="UP001396334">
    <property type="component" value="Unassembled WGS sequence"/>
</dbReference>
<comment type="caution">
    <text evidence="1">The sequence shown here is derived from an EMBL/GenBank/DDBJ whole genome shotgun (WGS) entry which is preliminary data.</text>
</comment>
<evidence type="ECO:0000313" key="1">
    <source>
        <dbReference type="EMBL" id="KAK9002186.1"/>
    </source>
</evidence>
<evidence type="ECO:0000313" key="2">
    <source>
        <dbReference type="Proteomes" id="UP001396334"/>
    </source>
</evidence>
<dbReference type="EMBL" id="JBBPBN010000035">
    <property type="protein sequence ID" value="KAK9002186.1"/>
    <property type="molecule type" value="Genomic_DNA"/>
</dbReference>
<accession>A0ABR2QNE5</accession>
<protein>
    <submittedName>
        <fullName evidence="1">Uncharacterized protein</fullName>
    </submittedName>
</protein>
<keyword evidence="2" id="KW-1185">Reference proteome</keyword>
<proteinExistence type="predicted"/>
<organism evidence="1 2">
    <name type="scientific">Hibiscus sabdariffa</name>
    <name type="common">roselle</name>
    <dbReference type="NCBI Taxonomy" id="183260"/>
    <lineage>
        <taxon>Eukaryota</taxon>
        <taxon>Viridiplantae</taxon>
        <taxon>Streptophyta</taxon>
        <taxon>Embryophyta</taxon>
        <taxon>Tracheophyta</taxon>
        <taxon>Spermatophyta</taxon>
        <taxon>Magnoliopsida</taxon>
        <taxon>eudicotyledons</taxon>
        <taxon>Gunneridae</taxon>
        <taxon>Pentapetalae</taxon>
        <taxon>rosids</taxon>
        <taxon>malvids</taxon>
        <taxon>Malvales</taxon>
        <taxon>Malvaceae</taxon>
        <taxon>Malvoideae</taxon>
        <taxon>Hibiscus</taxon>
    </lineage>
</organism>
<sequence>MKCQAALVCPKLELSSDGRELSTLMKGYALSLKKLLKKKKLLEVLVTTRKVVLLNTNLTQAELLRKTLMNIKLEVTTNFSEKYNPAKLLIASTQPWGGGGLAGGATKDDAEEVCGGRIWCNQSQGNDKMVIVVFLSLVDFLALLSLQLLKATIELRTEFRQTIKSKNEARHKQVLRWDDEYWGFCTREDELMFQIGTFYEVSKAEKVVTEVDIQDIVSSWTGIPVEKVNTCKIKFY</sequence>
<reference evidence="1 2" key="1">
    <citation type="journal article" date="2024" name="G3 (Bethesda)">
        <title>Genome assembly of Hibiscus sabdariffa L. provides insights into metabolisms of medicinal natural products.</title>
        <authorList>
            <person name="Kim T."/>
        </authorList>
    </citation>
    <scope>NUCLEOTIDE SEQUENCE [LARGE SCALE GENOMIC DNA]</scope>
    <source>
        <strain evidence="1">TK-2024</strain>
        <tissue evidence="1">Old leaves</tissue>
    </source>
</reference>